<dbReference type="STRING" id="1123357.SAMN02745244_01322"/>
<protein>
    <submittedName>
        <fullName evidence="1">Uncharacterized protein</fullName>
    </submittedName>
</protein>
<dbReference type="OrthoDB" id="3734334at2"/>
<reference evidence="2" key="1">
    <citation type="submission" date="2016-11" db="EMBL/GenBank/DDBJ databases">
        <authorList>
            <person name="Varghese N."/>
            <person name="Submissions S."/>
        </authorList>
    </citation>
    <scope>NUCLEOTIDE SEQUENCE [LARGE SCALE GENOMIC DNA]</scope>
    <source>
        <strain evidence="2">DSM 12906</strain>
    </source>
</reference>
<dbReference type="EMBL" id="FQZG01000019">
    <property type="protein sequence ID" value="SHI91108.1"/>
    <property type="molecule type" value="Genomic_DNA"/>
</dbReference>
<sequence>MAEVRKFDEKGGDELQRLVREQIGDTVLPHPPGASVPVEPLPVEPETETAVTSFASSDSFLYYGEGPDGVR</sequence>
<dbReference type="Proteomes" id="UP000184512">
    <property type="component" value="Unassembled WGS sequence"/>
</dbReference>
<dbReference type="AlphaFoldDB" id="A0A1M6F057"/>
<organism evidence="1 2">
    <name type="scientific">Tessaracoccus bendigoensis DSM 12906</name>
    <dbReference type="NCBI Taxonomy" id="1123357"/>
    <lineage>
        <taxon>Bacteria</taxon>
        <taxon>Bacillati</taxon>
        <taxon>Actinomycetota</taxon>
        <taxon>Actinomycetes</taxon>
        <taxon>Propionibacteriales</taxon>
        <taxon>Propionibacteriaceae</taxon>
        <taxon>Tessaracoccus</taxon>
    </lineage>
</organism>
<name>A0A1M6F057_9ACTN</name>
<dbReference type="RefSeq" id="WP_073186749.1">
    <property type="nucleotide sequence ID" value="NZ_FQZG01000019.1"/>
</dbReference>
<keyword evidence="2" id="KW-1185">Reference proteome</keyword>
<accession>A0A1M6F057</accession>
<evidence type="ECO:0000313" key="2">
    <source>
        <dbReference type="Proteomes" id="UP000184512"/>
    </source>
</evidence>
<gene>
    <name evidence="1" type="ORF">SAMN02745244_01322</name>
</gene>
<evidence type="ECO:0000313" key="1">
    <source>
        <dbReference type="EMBL" id="SHI91108.1"/>
    </source>
</evidence>
<proteinExistence type="predicted"/>